<name>A0A6N2UWM5_9FIRM</name>
<evidence type="ECO:0000313" key="1">
    <source>
        <dbReference type="EMBL" id="VYT22524.1"/>
    </source>
</evidence>
<dbReference type="SUPFAM" id="SSF55729">
    <property type="entry name" value="Acyl-CoA N-acyltransferases (Nat)"/>
    <property type="match status" value="1"/>
</dbReference>
<dbReference type="EC" id="2.3.1.-" evidence="1"/>
<dbReference type="Pfam" id="PF00583">
    <property type="entry name" value="Acetyltransf_1"/>
    <property type="match status" value="1"/>
</dbReference>
<dbReference type="GO" id="GO:0016747">
    <property type="term" value="F:acyltransferase activity, transferring groups other than amino-acyl groups"/>
    <property type="evidence" value="ECO:0007669"/>
    <property type="project" value="InterPro"/>
</dbReference>
<dbReference type="Gene3D" id="3.40.630.30">
    <property type="match status" value="1"/>
</dbReference>
<proteinExistence type="predicted"/>
<dbReference type="PROSITE" id="PS51186">
    <property type="entry name" value="GNAT"/>
    <property type="match status" value="1"/>
</dbReference>
<dbReference type="CDD" id="cd04301">
    <property type="entry name" value="NAT_SF"/>
    <property type="match status" value="1"/>
</dbReference>
<dbReference type="AlphaFoldDB" id="A0A6N2UWM5"/>
<accession>A0A6N2UWM5</accession>
<dbReference type="InterPro" id="IPR000182">
    <property type="entry name" value="GNAT_dom"/>
</dbReference>
<keyword evidence="1" id="KW-0808">Transferase</keyword>
<dbReference type="RefSeq" id="WP_006567905.1">
    <property type="nucleotide sequence ID" value="NZ_BAABZP010000001.1"/>
</dbReference>
<keyword evidence="1" id="KW-0012">Acyltransferase</keyword>
<reference evidence="1" key="1">
    <citation type="submission" date="2019-11" db="EMBL/GenBank/DDBJ databases">
        <authorList>
            <person name="Feng L."/>
        </authorList>
    </citation>
    <scope>NUCLEOTIDE SEQUENCE</scope>
    <source>
        <strain evidence="1">AcaccaeLFYP115</strain>
    </source>
</reference>
<protein>
    <submittedName>
        <fullName evidence="1">Acetyltransferase YjbC</fullName>
        <ecNumber evidence="1">2.3.1.-</ecNumber>
    </submittedName>
</protein>
<sequence length="177" mass="20743">MRHIYQWEKAEAEKFSKIYELMTEAFPPSEIRNEEGQRNLLGRSAYQLYTVKQESEIHGLLAVWEFDTFVFIEHFAVDASLRGNGIGGMLLNDFLNNTEKTVFLEVEEPGTDLARRRIGFYERAGFCLNDFDYIQPDLQQGQSSLLLKNMTYPKKSSKEDFERMKQQIFETVYEIQA</sequence>
<dbReference type="EMBL" id="CACRSQ010000007">
    <property type="protein sequence ID" value="VYT22524.1"/>
    <property type="molecule type" value="Genomic_DNA"/>
</dbReference>
<gene>
    <name evidence="1" type="primary">yjbC</name>
    <name evidence="1" type="ORF">ACLFYP115_02136</name>
</gene>
<dbReference type="InterPro" id="IPR016181">
    <property type="entry name" value="Acyl_CoA_acyltransferase"/>
</dbReference>
<organism evidence="1">
    <name type="scientific">Anaerostipes caccae</name>
    <dbReference type="NCBI Taxonomy" id="105841"/>
    <lineage>
        <taxon>Bacteria</taxon>
        <taxon>Bacillati</taxon>
        <taxon>Bacillota</taxon>
        <taxon>Clostridia</taxon>
        <taxon>Lachnospirales</taxon>
        <taxon>Lachnospiraceae</taxon>
        <taxon>Anaerostipes</taxon>
    </lineage>
</organism>